<protein>
    <recommendedName>
        <fullName evidence="6">30S ribosomal protein S3</fullName>
    </recommendedName>
</protein>
<dbReference type="PANTHER" id="PTHR11760:SF32">
    <property type="entry name" value="SMALL RIBOSOMAL SUBUNIT PROTEIN US3"/>
    <property type="match status" value="1"/>
</dbReference>
<dbReference type="FunFam" id="3.30.300.20:FF:000001">
    <property type="entry name" value="30S ribosomal protein S3"/>
    <property type="match status" value="1"/>
</dbReference>
<dbReference type="GO" id="GO:0003735">
    <property type="term" value="F:structural constituent of ribosome"/>
    <property type="evidence" value="ECO:0007669"/>
    <property type="project" value="InterPro"/>
</dbReference>
<dbReference type="InterPro" id="IPR004087">
    <property type="entry name" value="KH_dom"/>
</dbReference>
<reference evidence="9" key="1">
    <citation type="journal article" date="2015" name="Nat. Commun.">
        <title>Diverse, uncultivated ultra-small bacterial cells in groundwater.</title>
        <authorList>
            <person name="Luef B."/>
            <person name="Frischkorn K.R."/>
            <person name="Wrighton K.C."/>
            <person name="Holman H.-Y.N."/>
            <person name="Birarda G."/>
            <person name="Thomas B.C."/>
            <person name="Singh A."/>
            <person name="Williams K.H."/>
            <person name="Siegerist C.E."/>
            <person name="Tringe S.G."/>
            <person name="Downing K.H."/>
            <person name="Comolli L.R."/>
            <person name="Banfield J.F."/>
        </authorList>
    </citation>
    <scope>NUCLEOTIDE SEQUENCE</scope>
</reference>
<evidence type="ECO:0000256" key="1">
    <source>
        <dbReference type="ARBA" id="ARBA00010761"/>
    </source>
</evidence>
<dbReference type="HAMAP" id="MF_01309_A">
    <property type="entry name" value="Ribosomal_uS3_A"/>
    <property type="match status" value="1"/>
</dbReference>
<evidence type="ECO:0000313" key="9">
    <source>
        <dbReference type="EMBL" id="AGT99694.1"/>
    </source>
</evidence>
<dbReference type="PANTHER" id="PTHR11760">
    <property type="entry name" value="30S/40S RIBOSOMAL PROTEIN S3"/>
    <property type="match status" value="1"/>
</dbReference>
<dbReference type="InterPro" id="IPR005703">
    <property type="entry name" value="Ribosomal_uS3_euk/arc"/>
</dbReference>
<dbReference type="NCBIfam" id="NF003219">
    <property type="entry name" value="PRK04191.1"/>
    <property type="match status" value="1"/>
</dbReference>
<evidence type="ECO:0000256" key="6">
    <source>
        <dbReference type="ARBA" id="ARBA00035521"/>
    </source>
</evidence>
<dbReference type="InterPro" id="IPR004044">
    <property type="entry name" value="KH_dom_type_2"/>
</dbReference>
<dbReference type="SMART" id="SM00322">
    <property type="entry name" value="KH"/>
    <property type="match status" value="1"/>
</dbReference>
<name>U3GU34_9ZZZZ</name>
<evidence type="ECO:0000256" key="7">
    <source>
        <dbReference type="SAM" id="MobiDB-lite"/>
    </source>
</evidence>
<dbReference type="GO" id="GO:1990904">
    <property type="term" value="C:ribonucleoprotein complex"/>
    <property type="evidence" value="ECO:0007669"/>
    <property type="project" value="UniProtKB-KW"/>
</dbReference>
<proteinExistence type="inferred from homology"/>
<evidence type="ECO:0000256" key="5">
    <source>
        <dbReference type="ARBA" id="ARBA00023274"/>
    </source>
</evidence>
<dbReference type="Gene3D" id="3.30.1140.32">
    <property type="entry name" value="Ribosomal protein S3, C-terminal domain"/>
    <property type="match status" value="1"/>
</dbReference>
<dbReference type="Pfam" id="PF07650">
    <property type="entry name" value="KH_2"/>
    <property type="match status" value="1"/>
</dbReference>
<dbReference type="Gene3D" id="3.30.300.20">
    <property type="match status" value="1"/>
</dbReference>
<evidence type="ECO:0000256" key="3">
    <source>
        <dbReference type="ARBA" id="ARBA00022884"/>
    </source>
</evidence>
<evidence type="ECO:0000256" key="4">
    <source>
        <dbReference type="ARBA" id="ARBA00022980"/>
    </source>
</evidence>
<accession>U3GU34</accession>
<keyword evidence="3" id="KW-0694">RNA-binding</keyword>
<dbReference type="Pfam" id="PF00189">
    <property type="entry name" value="Ribosomal_S3_C"/>
    <property type="match status" value="1"/>
</dbReference>
<sequence length="239" mass="27081">MIERNILSQKMKEFHIKEFIASEFNKTGYSHTKIQRTPLGDKITIYTSRPGLVVGRKGENIRKLTNTLKNKFKMENPQIEIGEIDNPYFDAQSIAEKIAYTLEKFGPQRFKSVGYKTLQSIIDAGALGAEIVIAGKIPSSRAKTWRFMDGYLKKCGYVSDKYVIRGRSTAFLKSGAVGISVNIMPPGFTLPDDVKIIEQKPELVEEKVEEKIVVKKKAKEKKETKEKKDEESGRAKKTE</sequence>
<keyword evidence="2" id="KW-0699">rRNA-binding</keyword>
<dbReference type="InterPro" id="IPR027488">
    <property type="entry name" value="Ribosomal_uS3_arc"/>
</dbReference>
<dbReference type="InterPro" id="IPR015946">
    <property type="entry name" value="KH_dom-like_a/b"/>
</dbReference>
<dbReference type="GO" id="GO:0019843">
    <property type="term" value="F:rRNA binding"/>
    <property type="evidence" value="ECO:0007669"/>
    <property type="project" value="UniProtKB-KW"/>
</dbReference>
<dbReference type="InterPro" id="IPR009019">
    <property type="entry name" value="KH_sf_prok-type"/>
</dbReference>
<dbReference type="NCBIfam" id="TIGR01008">
    <property type="entry name" value="uS3_euk_arch"/>
    <property type="match status" value="1"/>
</dbReference>
<feature type="domain" description="KH type-2" evidence="8">
    <location>
        <begin position="16"/>
        <end position="85"/>
    </location>
</feature>
<dbReference type="SUPFAM" id="SSF54821">
    <property type="entry name" value="Ribosomal protein S3 C-terminal domain"/>
    <property type="match status" value="1"/>
</dbReference>
<organism evidence="9">
    <name type="scientific">uncultured organism</name>
    <dbReference type="NCBI Taxonomy" id="155900"/>
    <lineage>
        <taxon>unclassified sequences</taxon>
        <taxon>environmental samples</taxon>
    </lineage>
</organism>
<dbReference type="EMBL" id="KC999197">
    <property type="protein sequence ID" value="AGT99694.1"/>
    <property type="molecule type" value="Genomic_DNA"/>
</dbReference>
<evidence type="ECO:0000259" key="8">
    <source>
        <dbReference type="PROSITE" id="PS50823"/>
    </source>
</evidence>
<feature type="region of interest" description="Disordered" evidence="7">
    <location>
        <begin position="216"/>
        <end position="239"/>
    </location>
</feature>
<dbReference type="InterPro" id="IPR036419">
    <property type="entry name" value="Ribosomal_S3_C_sf"/>
</dbReference>
<evidence type="ECO:0000256" key="2">
    <source>
        <dbReference type="ARBA" id="ARBA00022730"/>
    </source>
</evidence>
<feature type="compositionally biased region" description="Basic and acidic residues" evidence="7">
    <location>
        <begin position="220"/>
        <end position="239"/>
    </location>
</feature>
<keyword evidence="5" id="KW-0687">Ribonucleoprotein</keyword>
<dbReference type="SUPFAM" id="SSF54814">
    <property type="entry name" value="Prokaryotic type KH domain (KH-domain type II)"/>
    <property type="match status" value="1"/>
</dbReference>
<dbReference type="InterPro" id="IPR001351">
    <property type="entry name" value="Ribosomal_uS3_C"/>
</dbReference>
<keyword evidence="4 9" id="KW-0689">Ribosomal protein</keyword>
<comment type="similarity">
    <text evidence="1">Belongs to the universal ribosomal protein uS3 family.</text>
</comment>
<dbReference type="AlphaFoldDB" id="U3GU34"/>
<dbReference type="PROSITE" id="PS50823">
    <property type="entry name" value="KH_TYPE_2"/>
    <property type="match status" value="1"/>
</dbReference>
<dbReference type="CDD" id="cd02411">
    <property type="entry name" value="KH-II_30S_S3_arch"/>
    <property type="match status" value="1"/>
</dbReference>
<dbReference type="InterPro" id="IPR057258">
    <property type="entry name" value="Ribosomal_uS3"/>
</dbReference>